<feature type="region of interest" description="Disordered" evidence="1">
    <location>
        <begin position="73"/>
        <end position="94"/>
    </location>
</feature>
<comment type="caution">
    <text evidence="2">The sequence shown here is derived from an EMBL/GenBank/DDBJ whole genome shotgun (WGS) entry which is preliminary data.</text>
</comment>
<sequence length="94" mass="9669">MLSVVLTGVPRWATFAASTAATVEAAACVTAKLATLLTTTTTTAAATHLHPNLRGLDVRRDAVRVFMAPPCDEASGGSATTSLERGVPAHHKVT</sequence>
<dbReference type="EMBL" id="BAAARV010000024">
    <property type="protein sequence ID" value="GAA2344902.1"/>
    <property type="molecule type" value="Genomic_DNA"/>
</dbReference>
<organism evidence="2 3">
    <name type="scientific">Dactylosporangium salmoneum</name>
    <dbReference type="NCBI Taxonomy" id="53361"/>
    <lineage>
        <taxon>Bacteria</taxon>
        <taxon>Bacillati</taxon>
        <taxon>Actinomycetota</taxon>
        <taxon>Actinomycetes</taxon>
        <taxon>Micromonosporales</taxon>
        <taxon>Micromonosporaceae</taxon>
        <taxon>Dactylosporangium</taxon>
    </lineage>
</organism>
<dbReference type="Proteomes" id="UP001501444">
    <property type="component" value="Unassembled WGS sequence"/>
</dbReference>
<keyword evidence="3" id="KW-1185">Reference proteome</keyword>
<evidence type="ECO:0000313" key="2">
    <source>
        <dbReference type="EMBL" id="GAA2344902.1"/>
    </source>
</evidence>
<protein>
    <recommendedName>
        <fullName evidence="4">Secreted protein</fullName>
    </recommendedName>
</protein>
<name>A0ABN3G5T7_9ACTN</name>
<evidence type="ECO:0000256" key="1">
    <source>
        <dbReference type="SAM" id="MobiDB-lite"/>
    </source>
</evidence>
<accession>A0ABN3G5T7</accession>
<reference evidence="2 3" key="1">
    <citation type="journal article" date="2019" name="Int. J. Syst. Evol. Microbiol.">
        <title>The Global Catalogue of Microorganisms (GCM) 10K type strain sequencing project: providing services to taxonomists for standard genome sequencing and annotation.</title>
        <authorList>
            <consortium name="The Broad Institute Genomics Platform"/>
            <consortium name="The Broad Institute Genome Sequencing Center for Infectious Disease"/>
            <person name="Wu L."/>
            <person name="Ma J."/>
        </authorList>
    </citation>
    <scope>NUCLEOTIDE SEQUENCE [LARGE SCALE GENOMIC DNA]</scope>
    <source>
        <strain evidence="2 3">JCM 3272</strain>
    </source>
</reference>
<proteinExistence type="predicted"/>
<evidence type="ECO:0008006" key="4">
    <source>
        <dbReference type="Google" id="ProtNLM"/>
    </source>
</evidence>
<evidence type="ECO:0000313" key="3">
    <source>
        <dbReference type="Proteomes" id="UP001501444"/>
    </source>
</evidence>
<gene>
    <name evidence="2" type="ORF">GCM10010170_030720</name>
</gene>